<gene>
    <name evidence="2" type="ORF">GCM10007966_21130</name>
</gene>
<dbReference type="AlphaFoldDB" id="A0A917NEA3"/>
<evidence type="ECO:0000256" key="1">
    <source>
        <dbReference type="SAM" id="Phobius"/>
    </source>
</evidence>
<dbReference type="RefSeq" id="WP_131777377.1">
    <property type="nucleotide sequence ID" value="NZ_BMOB01000013.1"/>
</dbReference>
<proteinExistence type="predicted"/>
<evidence type="ECO:0000313" key="2">
    <source>
        <dbReference type="EMBL" id="GGI92287.1"/>
    </source>
</evidence>
<keyword evidence="3" id="KW-1185">Reference proteome</keyword>
<accession>A0A917NEA3</accession>
<reference evidence="2" key="2">
    <citation type="submission" date="2020-09" db="EMBL/GenBank/DDBJ databases">
        <authorList>
            <person name="Sun Q."/>
            <person name="Ohkuma M."/>
        </authorList>
    </citation>
    <scope>NUCLEOTIDE SEQUENCE</scope>
    <source>
        <strain evidence="2">JCM 13919</strain>
    </source>
</reference>
<name>A0A917NEA3_9GAMM</name>
<feature type="transmembrane region" description="Helical" evidence="1">
    <location>
        <begin position="300"/>
        <end position="318"/>
    </location>
</feature>
<sequence>MDYNLKHKILLVENSEDSNDFPWSIREGSKRSDYIPLECEFLYFTASELRHHYFLQIEASSNSEEVEEEKEPRVESESIRGVLHPGYCNDGKVLKRDTMYSMFGTDRLIKDFRLYISKIKNPNDKEKCLIKGHVGYTTEGEGFLEETIDDSIFIDLTLTQQQFDHISELIISNCIDIFEIMLSTPSGLYSKWSAAASCGVPSGGEYYIKVLADEKYHKVETPENCKITPPRLLGNTDFEMTITQRNSLNIKQDLRGINIDELFDDVEEEKEDEKKEILESKQNEKLLAILTSLESIKGTLAFPLWMIFILLCLKFIVFK</sequence>
<evidence type="ECO:0000313" key="3">
    <source>
        <dbReference type="Proteomes" id="UP000630149"/>
    </source>
</evidence>
<protein>
    <submittedName>
        <fullName evidence="2">Uncharacterized protein</fullName>
    </submittedName>
</protein>
<dbReference type="EMBL" id="BMOB01000013">
    <property type="protein sequence ID" value="GGI92287.1"/>
    <property type="molecule type" value="Genomic_DNA"/>
</dbReference>
<dbReference type="Proteomes" id="UP000630149">
    <property type="component" value="Unassembled WGS sequence"/>
</dbReference>
<reference evidence="2" key="1">
    <citation type="journal article" date="2014" name="Int. J. Syst. Evol. Microbiol.">
        <title>Complete genome sequence of Corynebacterium casei LMG S-19264T (=DSM 44701T), isolated from a smear-ripened cheese.</title>
        <authorList>
            <consortium name="US DOE Joint Genome Institute (JGI-PGF)"/>
            <person name="Walter F."/>
            <person name="Albersmeier A."/>
            <person name="Kalinowski J."/>
            <person name="Ruckert C."/>
        </authorList>
    </citation>
    <scope>NUCLEOTIDE SEQUENCE</scope>
    <source>
        <strain evidence="2">JCM 13919</strain>
    </source>
</reference>
<organism evidence="2 3">
    <name type="scientific">Legionella impletisoli</name>
    <dbReference type="NCBI Taxonomy" id="343510"/>
    <lineage>
        <taxon>Bacteria</taxon>
        <taxon>Pseudomonadati</taxon>
        <taxon>Pseudomonadota</taxon>
        <taxon>Gammaproteobacteria</taxon>
        <taxon>Legionellales</taxon>
        <taxon>Legionellaceae</taxon>
        <taxon>Legionella</taxon>
    </lineage>
</organism>
<keyword evidence="1" id="KW-0812">Transmembrane</keyword>
<keyword evidence="1" id="KW-0472">Membrane</keyword>
<comment type="caution">
    <text evidence="2">The sequence shown here is derived from an EMBL/GenBank/DDBJ whole genome shotgun (WGS) entry which is preliminary data.</text>
</comment>
<keyword evidence="1" id="KW-1133">Transmembrane helix</keyword>